<dbReference type="OrthoDB" id="5705574at2"/>
<dbReference type="EMBL" id="VHJK01000001">
    <property type="protein sequence ID" value="TRD10793.1"/>
    <property type="molecule type" value="Genomic_DNA"/>
</dbReference>
<organism evidence="3 4">
    <name type="scientific">Erythrobacter insulae</name>
    <dbReference type="NCBI Taxonomy" id="2584124"/>
    <lineage>
        <taxon>Bacteria</taxon>
        <taxon>Pseudomonadati</taxon>
        <taxon>Pseudomonadota</taxon>
        <taxon>Alphaproteobacteria</taxon>
        <taxon>Sphingomonadales</taxon>
        <taxon>Erythrobacteraceae</taxon>
        <taxon>Erythrobacter/Porphyrobacter group</taxon>
        <taxon>Erythrobacter</taxon>
    </lineage>
</organism>
<dbReference type="SUPFAM" id="SSF56601">
    <property type="entry name" value="beta-lactamase/transpeptidase-like"/>
    <property type="match status" value="1"/>
</dbReference>
<keyword evidence="1" id="KW-0732">Signal</keyword>
<dbReference type="PANTHER" id="PTHR46825:SF9">
    <property type="entry name" value="BETA-LACTAMASE-RELATED DOMAIN-CONTAINING PROTEIN"/>
    <property type="match status" value="1"/>
</dbReference>
<evidence type="ECO:0000256" key="1">
    <source>
        <dbReference type="SAM" id="SignalP"/>
    </source>
</evidence>
<keyword evidence="4" id="KW-1185">Reference proteome</keyword>
<accession>A0A547P9I0</accession>
<dbReference type="InterPro" id="IPR001466">
    <property type="entry name" value="Beta-lactam-related"/>
</dbReference>
<dbReference type="RefSeq" id="WP_142787054.1">
    <property type="nucleotide sequence ID" value="NZ_VHJK01000001.1"/>
</dbReference>
<comment type="caution">
    <text evidence="3">The sequence shown here is derived from an EMBL/GenBank/DDBJ whole genome shotgun (WGS) entry which is preliminary data.</text>
</comment>
<name>A0A547P9I0_9SPHN</name>
<sequence>MDKKRTVRSIVNLILTGVAAATLSLPLHAKEDAPHVSAILSSDGTLNSSVVGYDRANAAFNIGSIGKFACTLAALRLSDQGLLDIDQPIADILPDFDGGSPVITTRHLLANRSGLPDGPRPQFLTDAAVPPSTITAIEAANLYASGETIGAPDETFSYNLLNWVVVQAVLEHASGRSFADLLQDTVLKPAGMSNSYMFVGQLGPRGQQPENPAKNLPRFLQCAGGPATTPADLLALLRFPHKGGLSFESLAALTTITTPDQSYTLGGRYIEHMGRQWSWQSGSIGPYKAFAIYDPQNDIGFAAMTASGKEHAVEDPRNAWLGSLPE</sequence>
<dbReference type="AlphaFoldDB" id="A0A547P9I0"/>
<proteinExistence type="predicted"/>
<dbReference type="Proteomes" id="UP000316343">
    <property type="component" value="Unassembled WGS sequence"/>
</dbReference>
<feature type="signal peptide" evidence="1">
    <location>
        <begin position="1"/>
        <end position="29"/>
    </location>
</feature>
<reference evidence="3 4" key="1">
    <citation type="submission" date="2019-06" db="EMBL/GenBank/DDBJ databases">
        <title>Erythrobacter insulae sp. nov., isolated from a tidal flat.</title>
        <authorList>
            <person name="Yoon J.-H."/>
        </authorList>
    </citation>
    <scope>NUCLEOTIDE SEQUENCE [LARGE SCALE GENOMIC DNA]</scope>
    <source>
        <strain evidence="3 4">JBTF-M21</strain>
    </source>
</reference>
<evidence type="ECO:0000313" key="4">
    <source>
        <dbReference type="Proteomes" id="UP000316343"/>
    </source>
</evidence>
<dbReference type="PANTHER" id="PTHR46825">
    <property type="entry name" value="D-ALANYL-D-ALANINE-CARBOXYPEPTIDASE/ENDOPEPTIDASE AMPH"/>
    <property type="match status" value="1"/>
</dbReference>
<dbReference type="InterPro" id="IPR012338">
    <property type="entry name" value="Beta-lactam/transpept-like"/>
</dbReference>
<gene>
    <name evidence="3" type="ORF">FGU71_02190</name>
</gene>
<evidence type="ECO:0000313" key="3">
    <source>
        <dbReference type="EMBL" id="TRD10793.1"/>
    </source>
</evidence>
<dbReference type="Gene3D" id="3.40.710.10">
    <property type="entry name" value="DD-peptidase/beta-lactamase superfamily"/>
    <property type="match status" value="1"/>
</dbReference>
<dbReference type="Pfam" id="PF00144">
    <property type="entry name" value="Beta-lactamase"/>
    <property type="match status" value="1"/>
</dbReference>
<protein>
    <submittedName>
        <fullName evidence="3">Beta-lactamase family protein</fullName>
    </submittedName>
</protein>
<feature type="chain" id="PRO_5021916403" evidence="1">
    <location>
        <begin position="30"/>
        <end position="326"/>
    </location>
</feature>
<feature type="domain" description="Beta-lactamase-related" evidence="2">
    <location>
        <begin position="55"/>
        <end position="319"/>
    </location>
</feature>
<evidence type="ECO:0000259" key="2">
    <source>
        <dbReference type="Pfam" id="PF00144"/>
    </source>
</evidence>
<dbReference type="InterPro" id="IPR050491">
    <property type="entry name" value="AmpC-like"/>
</dbReference>